<dbReference type="InterPro" id="IPR032710">
    <property type="entry name" value="NTF2-like_dom_sf"/>
</dbReference>
<dbReference type="Proteomes" id="UP000759537">
    <property type="component" value="Unassembled WGS sequence"/>
</dbReference>
<dbReference type="OrthoDB" id="3758478at2759"/>
<organism evidence="1 2">
    <name type="scientific">Russula ochroleuca</name>
    <dbReference type="NCBI Taxonomy" id="152965"/>
    <lineage>
        <taxon>Eukaryota</taxon>
        <taxon>Fungi</taxon>
        <taxon>Dikarya</taxon>
        <taxon>Basidiomycota</taxon>
        <taxon>Agaricomycotina</taxon>
        <taxon>Agaricomycetes</taxon>
        <taxon>Russulales</taxon>
        <taxon>Russulaceae</taxon>
        <taxon>Russula</taxon>
    </lineage>
</organism>
<dbReference type="EMBL" id="WHVB01000008">
    <property type="protein sequence ID" value="KAF8480424.1"/>
    <property type="molecule type" value="Genomic_DNA"/>
</dbReference>
<dbReference type="Gene3D" id="3.10.450.50">
    <property type="match status" value="1"/>
</dbReference>
<evidence type="ECO:0008006" key="3">
    <source>
        <dbReference type="Google" id="ProtNLM"/>
    </source>
</evidence>
<comment type="caution">
    <text evidence="1">The sequence shown here is derived from an EMBL/GenBank/DDBJ whole genome shotgun (WGS) entry which is preliminary data.</text>
</comment>
<gene>
    <name evidence="1" type="ORF">DFH94DRAFT_742758</name>
</gene>
<sequence>MSPQPYVFPESPSPQLKVVQDYIKFFSAFDLEKLGTLISDNLVHKIVPESLGVPNRTKAEILAFLAHMRGMFNGKPLEITVYDINEGVGKIWLHGKIAEPLDGEGVYLFEFGVGPDALKITSFTEFADSKRYLELAQRLLPTN</sequence>
<evidence type="ECO:0000313" key="2">
    <source>
        <dbReference type="Proteomes" id="UP000759537"/>
    </source>
</evidence>
<reference evidence="1" key="1">
    <citation type="submission" date="2019-10" db="EMBL/GenBank/DDBJ databases">
        <authorList>
            <consortium name="DOE Joint Genome Institute"/>
            <person name="Kuo A."/>
            <person name="Miyauchi S."/>
            <person name="Kiss E."/>
            <person name="Drula E."/>
            <person name="Kohler A."/>
            <person name="Sanchez-Garcia M."/>
            <person name="Andreopoulos B."/>
            <person name="Barry K.W."/>
            <person name="Bonito G."/>
            <person name="Buee M."/>
            <person name="Carver A."/>
            <person name="Chen C."/>
            <person name="Cichocki N."/>
            <person name="Clum A."/>
            <person name="Culley D."/>
            <person name="Crous P.W."/>
            <person name="Fauchery L."/>
            <person name="Girlanda M."/>
            <person name="Hayes R."/>
            <person name="Keri Z."/>
            <person name="LaButti K."/>
            <person name="Lipzen A."/>
            <person name="Lombard V."/>
            <person name="Magnuson J."/>
            <person name="Maillard F."/>
            <person name="Morin E."/>
            <person name="Murat C."/>
            <person name="Nolan M."/>
            <person name="Ohm R."/>
            <person name="Pangilinan J."/>
            <person name="Pereira M."/>
            <person name="Perotto S."/>
            <person name="Peter M."/>
            <person name="Riley R."/>
            <person name="Sitrit Y."/>
            <person name="Stielow B."/>
            <person name="Szollosi G."/>
            <person name="Zifcakova L."/>
            <person name="Stursova M."/>
            <person name="Spatafora J.W."/>
            <person name="Tedersoo L."/>
            <person name="Vaario L.-M."/>
            <person name="Yamada A."/>
            <person name="Yan M."/>
            <person name="Wang P."/>
            <person name="Xu J."/>
            <person name="Bruns T."/>
            <person name="Baldrian P."/>
            <person name="Vilgalys R."/>
            <person name="Henrissat B."/>
            <person name="Grigoriev I.V."/>
            <person name="Hibbett D."/>
            <person name="Nagy L.G."/>
            <person name="Martin F.M."/>
        </authorList>
    </citation>
    <scope>NUCLEOTIDE SEQUENCE</scope>
    <source>
        <strain evidence="1">Prilba</strain>
    </source>
</reference>
<dbReference type="SUPFAM" id="SSF54427">
    <property type="entry name" value="NTF2-like"/>
    <property type="match status" value="1"/>
</dbReference>
<name>A0A9P5MWG9_9AGAM</name>
<keyword evidence="2" id="KW-1185">Reference proteome</keyword>
<protein>
    <recommendedName>
        <fullName evidence="3">SnoaL-like domain-containing protein</fullName>
    </recommendedName>
</protein>
<proteinExistence type="predicted"/>
<dbReference type="AlphaFoldDB" id="A0A9P5MWG9"/>
<evidence type="ECO:0000313" key="1">
    <source>
        <dbReference type="EMBL" id="KAF8480424.1"/>
    </source>
</evidence>
<reference evidence="1" key="2">
    <citation type="journal article" date="2020" name="Nat. Commun.">
        <title>Large-scale genome sequencing of mycorrhizal fungi provides insights into the early evolution of symbiotic traits.</title>
        <authorList>
            <person name="Miyauchi S."/>
            <person name="Kiss E."/>
            <person name="Kuo A."/>
            <person name="Drula E."/>
            <person name="Kohler A."/>
            <person name="Sanchez-Garcia M."/>
            <person name="Morin E."/>
            <person name="Andreopoulos B."/>
            <person name="Barry K.W."/>
            <person name="Bonito G."/>
            <person name="Buee M."/>
            <person name="Carver A."/>
            <person name="Chen C."/>
            <person name="Cichocki N."/>
            <person name="Clum A."/>
            <person name="Culley D."/>
            <person name="Crous P.W."/>
            <person name="Fauchery L."/>
            <person name="Girlanda M."/>
            <person name="Hayes R.D."/>
            <person name="Keri Z."/>
            <person name="LaButti K."/>
            <person name="Lipzen A."/>
            <person name="Lombard V."/>
            <person name="Magnuson J."/>
            <person name="Maillard F."/>
            <person name="Murat C."/>
            <person name="Nolan M."/>
            <person name="Ohm R.A."/>
            <person name="Pangilinan J."/>
            <person name="Pereira M.F."/>
            <person name="Perotto S."/>
            <person name="Peter M."/>
            <person name="Pfister S."/>
            <person name="Riley R."/>
            <person name="Sitrit Y."/>
            <person name="Stielow J.B."/>
            <person name="Szollosi G."/>
            <person name="Zifcakova L."/>
            <person name="Stursova M."/>
            <person name="Spatafora J.W."/>
            <person name="Tedersoo L."/>
            <person name="Vaario L.M."/>
            <person name="Yamada A."/>
            <person name="Yan M."/>
            <person name="Wang P."/>
            <person name="Xu J."/>
            <person name="Bruns T."/>
            <person name="Baldrian P."/>
            <person name="Vilgalys R."/>
            <person name="Dunand C."/>
            <person name="Henrissat B."/>
            <person name="Grigoriev I.V."/>
            <person name="Hibbett D."/>
            <person name="Nagy L.G."/>
            <person name="Martin F.M."/>
        </authorList>
    </citation>
    <scope>NUCLEOTIDE SEQUENCE</scope>
    <source>
        <strain evidence="1">Prilba</strain>
    </source>
</reference>
<accession>A0A9P5MWG9</accession>